<feature type="transmembrane region" description="Helical" evidence="2">
    <location>
        <begin position="48"/>
        <end position="69"/>
    </location>
</feature>
<evidence type="ECO:0000256" key="1">
    <source>
        <dbReference type="SAM" id="MobiDB-lite"/>
    </source>
</evidence>
<dbReference type="EMBL" id="JAGSOH010000012">
    <property type="protein sequence ID" value="MBR7826083.1"/>
    <property type="molecule type" value="Genomic_DNA"/>
</dbReference>
<keyword evidence="2" id="KW-0472">Membrane</keyword>
<dbReference type="Proteomes" id="UP000676325">
    <property type="component" value="Unassembled WGS sequence"/>
</dbReference>
<dbReference type="AlphaFoldDB" id="A0A941E8X3"/>
<organism evidence="3 4">
    <name type="scientific">Actinospica acidithermotolerans</name>
    <dbReference type="NCBI Taxonomy" id="2828514"/>
    <lineage>
        <taxon>Bacteria</taxon>
        <taxon>Bacillati</taxon>
        <taxon>Actinomycetota</taxon>
        <taxon>Actinomycetes</taxon>
        <taxon>Catenulisporales</taxon>
        <taxon>Actinospicaceae</taxon>
        <taxon>Actinospica</taxon>
    </lineage>
</organism>
<feature type="transmembrane region" description="Helical" evidence="2">
    <location>
        <begin position="84"/>
        <end position="105"/>
    </location>
</feature>
<keyword evidence="2" id="KW-1133">Transmembrane helix</keyword>
<gene>
    <name evidence="3" type="ORF">KDK95_07200</name>
</gene>
<dbReference type="RefSeq" id="WP_212517230.1">
    <property type="nucleotide sequence ID" value="NZ_JAGSOH010000012.1"/>
</dbReference>
<name>A0A941E8X3_9ACTN</name>
<reference evidence="3" key="1">
    <citation type="submission" date="2021-04" db="EMBL/GenBank/DDBJ databases">
        <title>Genome based classification of Actinospica acidithermotolerans sp. nov., an actinobacterium isolated from an Indonesian hot spring.</title>
        <authorList>
            <person name="Kusuma A.B."/>
            <person name="Putra K.E."/>
            <person name="Nafisah S."/>
            <person name="Loh J."/>
            <person name="Nouioui I."/>
            <person name="Goodfellow M."/>
        </authorList>
    </citation>
    <scope>NUCLEOTIDE SEQUENCE</scope>
    <source>
        <strain evidence="3">MGRD01-02</strain>
    </source>
</reference>
<accession>A0A941E8X3</accession>
<comment type="caution">
    <text evidence="3">The sequence shown here is derived from an EMBL/GenBank/DDBJ whole genome shotgun (WGS) entry which is preliminary data.</text>
</comment>
<evidence type="ECO:0000313" key="3">
    <source>
        <dbReference type="EMBL" id="MBR7826083.1"/>
    </source>
</evidence>
<evidence type="ECO:0000256" key="2">
    <source>
        <dbReference type="SAM" id="Phobius"/>
    </source>
</evidence>
<proteinExistence type="predicted"/>
<protein>
    <recommendedName>
        <fullName evidence="5">PH domain-containing protein</fullName>
    </recommendedName>
</protein>
<feature type="region of interest" description="Disordered" evidence="1">
    <location>
        <begin position="1"/>
        <end position="24"/>
    </location>
</feature>
<sequence length="198" mass="21300">MTFQEANRPGGPGPTTQDAPSQVRAAARSRELGDLLATRHGASTRHMLLVGGGIAAGCLLVDLALWHVVSTEDPFSAAYTFMHAVYRAMVLGVIVGLAIAIRALATGQHSYYLYSGGLVHTRRSTFRSIAWSDVVRVATIHDRRSTGRDVGKVLGYRLELADGTKIPIPLDAAARQGGRDAFIDRLLDAARERNLPIA</sequence>
<evidence type="ECO:0000313" key="4">
    <source>
        <dbReference type="Proteomes" id="UP000676325"/>
    </source>
</evidence>
<evidence type="ECO:0008006" key="5">
    <source>
        <dbReference type="Google" id="ProtNLM"/>
    </source>
</evidence>
<keyword evidence="2" id="KW-0812">Transmembrane</keyword>
<keyword evidence="4" id="KW-1185">Reference proteome</keyword>